<gene>
    <name evidence="8" type="ORF">METZ01_LOCUS51326</name>
</gene>
<dbReference type="InterPro" id="IPR049177">
    <property type="entry name" value="MgtC_SapB_SrpB_YhiD_N"/>
</dbReference>
<evidence type="ECO:0000256" key="3">
    <source>
        <dbReference type="ARBA" id="ARBA00022692"/>
    </source>
</evidence>
<evidence type="ECO:0000256" key="2">
    <source>
        <dbReference type="ARBA" id="ARBA00022475"/>
    </source>
</evidence>
<dbReference type="Pfam" id="PF02308">
    <property type="entry name" value="MgtC"/>
    <property type="match status" value="1"/>
</dbReference>
<evidence type="ECO:0000259" key="7">
    <source>
        <dbReference type="Pfam" id="PF02308"/>
    </source>
</evidence>
<sequence>MKLFYESLIKMSITILLTFIPSIEREFRSHPGGITTHMLLGIGSCMFTILSIKIQQQNNEGDITRIAAQIVSGMGFLGSATVYKSDNFVKGINTAASLWVATAIGMAVGGDMWELGLLGSLFTTLILLFNNCYKKCLYNYKRKDSEDSQDDIFIADIN</sequence>
<dbReference type="PRINTS" id="PR01837">
    <property type="entry name" value="MGTCSAPBPROT"/>
</dbReference>
<name>A0A381S322_9ZZZZ</name>
<keyword evidence="4 6" id="KW-1133">Transmembrane helix</keyword>
<dbReference type="AlphaFoldDB" id="A0A381S322"/>
<dbReference type="EMBL" id="UINC01002607">
    <property type="protein sequence ID" value="SUZ98472.1"/>
    <property type="molecule type" value="Genomic_DNA"/>
</dbReference>
<accession>A0A381S322</accession>
<evidence type="ECO:0000256" key="6">
    <source>
        <dbReference type="SAM" id="Phobius"/>
    </source>
</evidence>
<feature type="domain" description="MgtC/SapB/SrpB/YhiD N-terminal" evidence="7">
    <location>
        <begin position="13"/>
        <end position="131"/>
    </location>
</feature>
<evidence type="ECO:0000256" key="1">
    <source>
        <dbReference type="ARBA" id="ARBA00004651"/>
    </source>
</evidence>
<dbReference type="PANTHER" id="PTHR33778">
    <property type="entry name" value="PROTEIN MGTC"/>
    <property type="match status" value="1"/>
</dbReference>
<dbReference type="GO" id="GO:0005886">
    <property type="term" value="C:plasma membrane"/>
    <property type="evidence" value="ECO:0007669"/>
    <property type="project" value="UniProtKB-SubCell"/>
</dbReference>
<keyword evidence="3 6" id="KW-0812">Transmembrane</keyword>
<comment type="subcellular location">
    <subcellularLocation>
        <location evidence="1">Cell membrane</location>
        <topology evidence="1">Multi-pass membrane protein</topology>
    </subcellularLocation>
</comment>
<keyword evidence="2" id="KW-1003">Cell membrane</keyword>
<dbReference type="InterPro" id="IPR003416">
    <property type="entry name" value="MgtC/SapB/SrpB/YhiD_fam"/>
</dbReference>
<feature type="transmembrane region" description="Helical" evidence="6">
    <location>
        <begin position="115"/>
        <end position="133"/>
    </location>
</feature>
<organism evidence="8">
    <name type="scientific">marine metagenome</name>
    <dbReference type="NCBI Taxonomy" id="408172"/>
    <lineage>
        <taxon>unclassified sequences</taxon>
        <taxon>metagenomes</taxon>
        <taxon>ecological metagenomes</taxon>
    </lineage>
</organism>
<proteinExistence type="predicted"/>
<reference evidence="8" key="1">
    <citation type="submission" date="2018-05" db="EMBL/GenBank/DDBJ databases">
        <authorList>
            <person name="Lanie J.A."/>
            <person name="Ng W.-L."/>
            <person name="Kazmierczak K.M."/>
            <person name="Andrzejewski T.M."/>
            <person name="Davidsen T.M."/>
            <person name="Wayne K.J."/>
            <person name="Tettelin H."/>
            <person name="Glass J.I."/>
            <person name="Rusch D."/>
            <person name="Podicherti R."/>
            <person name="Tsui H.-C.T."/>
            <person name="Winkler M.E."/>
        </authorList>
    </citation>
    <scope>NUCLEOTIDE SEQUENCE</scope>
</reference>
<keyword evidence="5 6" id="KW-0472">Membrane</keyword>
<protein>
    <recommendedName>
        <fullName evidence="7">MgtC/SapB/SrpB/YhiD N-terminal domain-containing protein</fullName>
    </recommendedName>
</protein>
<evidence type="ECO:0000256" key="5">
    <source>
        <dbReference type="ARBA" id="ARBA00023136"/>
    </source>
</evidence>
<evidence type="ECO:0000256" key="4">
    <source>
        <dbReference type="ARBA" id="ARBA00022989"/>
    </source>
</evidence>
<dbReference type="PANTHER" id="PTHR33778:SF1">
    <property type="entry name" value="MAGNESIUM TRANSPORTER YHID-RELATED"/>
    <property type="match status" value="1"/>
</dbReference>
<evidence type="ECO:0000313" key="8">
    <source>
        <dbReference type="EMBL" id="SUZ98472.1"/>
    </source>
</evidence>